<keyword evidence="3" id="KW-1185">Reference proteome</keyword>
<dbReference type="GO" id="GO:0016491">
    <property type="term" value="F:oxidoreductase activity"/>
    <property type="evidence" value="ECO:0007669"/>
    <property type="project" value="UniProtKB-KW"/>
</dbReference>
<dbReference type="EMBL" id="QPFP01000004">
    <property type="protein sequence ID" value="TEB37324.1"/>
    <property type="molecule type" value="Genomic_DNA"/>
</dbReference>
<evidence type="ECO:0000313" key="3">
    <source>
        <dbReference type="Proteomes" id="UP000298030"/>
    </source>
</evidence>
<dbReference type="PANTHER" id="PTHR43157:SF31">
    <property type="entry name" value="PHOSPHATIDYLINOSITOL-GLYCAN BIOSYNTHESIS CLASS F PROTEIN"/>
    <property type="match status" value="1"/>
</dbReference>
<keyword evidence="1" id="KW-0560">Oxidoreductase</keyword>
<evidence type="ECO:0000256" key="1">
    <source>
        <dbReference type="ARBA" id="ARBA00023002"/>
    </source>
</evidence>
<dbReference type="Gene3D" id="3.40.50.720">
    <property type="entry name" value="NAD(P)-binding Rossmann-like Domain"/>
    <property type="match status" value="1"/>
</dbReference>
<comment type="caution">
    <text evidence="2">The sequence shown here is derived from an EMBL/GenBank/DDBJ whole genome shotgun (WGS) entry which is preliminary data.</text>
</comment>
<protein>
    <submittedName>
        <fullName evidence="2">NAD(P)-binding protein</fullName>
    </submittedName>
</protein>
<dbReference type="OrthoDB" id="542013at2759"/>
<evidence type="ECO:0000313" key="2">
    <source>
        <dbReference type="EMBL" id="TEB37324.1"/>
    </source>
</evidence>
<dbReference type="InterPro" id="IPR036291">
    <property type="entry name" value="NAD(P)-bd_dom_sf"/>
</dbReference>
<gene>
    <name evidence="2" type="ORF">FA13DRAFT_1786491</name>
</gene>
<dbReference type="STRING" id="71717.A0A4Y7TTS1"/>
<dbReference type="PRINTS" id="PR00081">
    <property type="entry name" value="GDHRDH"/>
</dbReference>
<sequence>MKRGFLAFVSEHLQAPPPVVTADLTGQTVMVTGANTGLGFEAAKHFARMNPARLILACRNETKGNAAISKLKQETGFKAVELWLLDLAKFSSVTEFADRFEKDGGRLDILVANAAVAATEYRETVDGYEESLQVNNISTSLLCLRLAPRLVETAKQHPGNRPRIVVVSSEVHYWRTIPESVYNTHSPFQTLGSQEFCTQKEMGDRYVITKLLNLFFTHSLQELLDDTPVIVDTVNPGYCYSELRREIKVGFMAIVDWLMEKALARSTEGGSRQLVYAAVGGAEDPDKLKGAYLNIHRIDEPNDTLLGEEGKRRRDILWHDLVKELSKADPRVLDIVKEYSH</sequence>
<dbReference type="Proteomes" id="UP000298030">
    <property type="component" value="Unassembled WGS sequence"/>
</dbReference>
<name>A0A4Y7TTS1_COPMI</name>
<dbReference type="PANTHER" id="PTHR43157">
    <property type="entry name" value="PHOSPHATIDYLINOSITOL-GLYCAN BIOSYNTHESIS CLASS F PROTEIN-RELATED"/>
    <property type="match status" value="1"/>
</dbReference>
<accession>A0A4Y7TTS1</accession>
<dbReference type="InterPro" id="IPR002347">
    <property type="entry name" value="SDR_fam"/>
</dbReference>
<dbReference type="AlphaFoldDB" id="A0A4Y7TTS1"/>
<reference evidence="2 3" key="1">
    <citation type="journal article" date="2019" name="Nat. Ecol. Evol.">
        <title>Megaphylogeny resolves global patterns of mushroom evolution.</title>
        <authorList>
            <person name="Varga T."/>
            <person name="Krizsan K."/>
            <person name="Foldi C."/>
            <person name="Dima B."/>
            <person name="Sanchez-Garcia M."/>
            <person name="Sanchez-Ramirez S."/>
            <person name="Szollosi G.J."/>
            <person name="Szarkandi J.G."/>
            <person name="Papp V."/>
            <person name="Albert L."/>
            <person name="Andreopoulos W."/>
            <person name="Angelini C."/>
            <person name="Antonin V."/>
            <person name="Barry K.W."/>
            <person name="Bougher N.L."/>
            <person name="Buchanan P."/>
            <person name="Buyck B."/>
            <person name="Bense V."/>
            <person name="Catcheside P."/>
            <person name="Chovatia M."/>
            <person name="Cooper J."/>
            <person name="Damon W."/>
            <person name="Desjardin D."/>
            <person name="Finy P."/>
            <person name="Geml J."/>
            <person name="Haridas S."/>
            <person name="Hughes K."/>
            <person name="Justo A."/>
            <person name="Karasinski D."/>
            <person name="Kautmanova I."/>
            <person name="Kiss B."/>
            <person name="Kocsube S."/>
            <person name="Kotiranta H."/>
            <person name="LaButti K.M."/>
            <person name="Lechner B.E."/>
            <person name="Liimatainen K."/>
            <person name="Lipzen A."/>
            <person name="Lukacs Z."/>
            <person name="Mihaltcheva S."/>
            <person name="Morgado L.N."/>
            <person name="Niskanen T."/>
            <person name="Noordeloos M.E."/>
            <person name="Ohm R.A."/>
            <person name="Ortiz-Santana B."/>
            <person name="Ovrebo C."/>
            <person name="Racz N."/>
            <person name="Riley R."/>
            <person name="Savchenko A."/>
            <person name="Shiryaev A."/>
            <person name="Soop K."/>
            <person name="Spirin V."/>
            <person name="Szebenyi C."/>
            <person name="Tomsovsky M."/>
            <person name="Tulloss R.E."/>
            <person name="Uehling J."/>
            <person name="Grigoriev I.V."/>
            <person name="Vagvolgyi C."/>
            <person name="Papp T."/>
            <person name="Martin F.M."/>
            <person name="Miettinen O."/>
            <person name="Hibbett D.S."/>
            <person name="Nagy L.G."/>
        </authorList>
    </citation>
    <scope>NUCLEOTIDE SEQUENCE [LARGE SCALE GENOMIC DNA]</scope>
    <source>
        <strain evidence="2 3">FP101781</strain>
    </source>
</reference>
<dbReference type="SUPFAM" id="SSF51735">
    <property type="entry name" value="NAD(P)-binding Rossmann-fold domains"/>
    <property type="match status" value="1"/>
</dbReference>
<dbReference type="Pfam" id="PF00106">
    <property type="entry name" value="adh_short"/>
    <property type="match status" value="1"/>
</dbReference>
<proteinExistence type="predicted"/>
<organism evidence="2 3">
    <name type="scientific">Coprinellus micaceus</name>
    <name type="common">Glistening ink-cap mushroom</name>
    <name type="synonym">Coprinus micaceus</name>
    <dbReference type="NCBI Taxonomy" id="71717"/>
    <lineage>
        <taxon>Eukaryota</taxon>
        <taxon>Fungi</taxon>
        <taxon>Dikarya</taxon>
        <taxon>Basidiomycota</taxon>
        <taxon>Agaricomycotina</taxon>
        <taxon>Agaricomycetes</taxon>
        <taxon>Agaricomycetidae</taxon>
        <taxon>Agaricales</taxon>
        <taxon>Agaricineae</taxon>
        <taxon>Psathyrellaceae</taxon>
        <taxon>Coprinellus</taxon>
    </lineage>
</organism>